<sequence length="103" mass="12127">MLVVNMLISRMMFGLESLKPRCQLKSRVCDAFNGIGWHIAKSLSNIEDICNINFIDKVNERVRMMDEFGFINTKITRAFDHISFVSYFWERLLSLISFHQPNH</sequence>
<dbReference type="EMBL" id="CP144698">
    <property type="protein sequence ID" value="WVZ17269.1"/>
    <property type="molecule type" value="Genomic_DNA"/>
</dbReference>
<dbReference type="Proteomes" id="UP001374535">
    <property type="component" value="Chromosome 3"/>
</dbReference>
<proteinExistence type="predicted"/>
<protein>
    <submittedName>
        <fullName evidence="1">Uncharacterized protein</fullName>
    </submittedName>
</protein>
<organism evidence="1 2">
    <name type="scientific">Vigna mungo</name>
    <name type="common">Black gram</name>
    <name type="synonym">Phaseolus mungo</name>
    <dbReference type="NCBI Taxonomy" id="3915"/>
    <lineage>
        <taxon>Eukaryota</taxon>
        <taxon>Viridiplantae</taxon>
        <taxon>Streptophyta</taxon>
        <taxon>Embryophyta</taxon>
        <taxon>Tracheophyta</taxon>
        <taxon>Spermatophyta</taxon>
        <taxon>Magnoliopsida</taxon>
        <taxon>eudicotyledons</taxon>
        <taxon>Gunneridae</taxon>
        <taxon>Pentapetalae</taxon>
        <taxon>rosids</taxon>
        <taxon>fabids</taxon>
        <taxon>Fabales</taxon>
        <taxon>Fabaceae</taxon>
        <taxon>Papilionoideae</taxon>
        <taxon>50 kb inversion clade</taxon>
        <taxon>NPAAA clade</taxon>
        <taxon>indigoferoid/millettioid clade</taxon>
        <taxon>Phaseoleae</taxon>
        <taxon>Vigna</taxon>
    </lineage>
</organism>
<dbReference type="AlphaFoldDB" id="A0AAQ3S6A5"/>
<gene>
    <name evidence="1" type="ORF">V8G54_010251</name>
</gene>
<keyword evidence="2" id="KW-1185">Reference proteome</keyword>
<evidence type="ECO:0000313" key="1">
    <source>
        <dbReference type="EMBL" id="WVZ17269.1"/>
    </source>
</evidence>
<reference evidence="1 2" key="1">
    <citation type="journal article" date="2023" name="Life. Sci Alliance">
        <title>Evolutionary insights into 3D genome organization and epigenetic landscape of Vigna mungo.</title>
        <authorList>
            <person name="Junaid A."/>
            <person name="Singh B."/>
            <person name="Bhatia S."/>
        </authorList>
    </citation>
    <scope>NUCLEOTIDE SEQUENCE [LARGE SCALE GENOMIC DNA]</scope>
    <source>
        <strain evidence="1">Urdbean</strain>
    </source>
</reference>
<name>A0AAQ3S6A5_VIGMU</name>
<accession>A0AAQ3S6A5</accession>
<evidence type="ECO:0000313" key="2">
    <source>
        <dbReference type="Proteomes" id="UP001374535"/>
    </source>
</evidence>